<dbReference type="AlphaFoldDB" id="A0A9X4M4F7"/>
<keyword evidence="4" id="KW-0413">Isomerase</keyword>
<feature type="domain" description="PPIase cyclophilin-type" evidence="3">
    <location>
        <begin position="69"/>
        <end position="237"/>
    </location>
</feature>
<protein>
    <submittedName>
        <fullName evidence="4">Peptidylprolyl isomerase</fullName>
    </submittedName>
</protein>
<dbReference type="Pfam" id="PF00160">
    <property type="entry name" value="Pro_isomerase"/>
    <property type="match status" value="1"/>
</dbReference>
<comment type="function">
    <text evidence="1">PPIases accelerate the folding of proteins. It catalyzes the cis-trans isomerization of proline imidic peptide bonds in oligopeptides.</text>
</comment>
<evidence type="ECO:0000259" key="3">
    <source>
        <dbReference type="PROSITE" id="PS50072"/>
    </source>
</evidence>
<feature type="chain" id="PRO_5040885075" evidence="2">
    <location>
        <begin position="22"/>
        <end position="240"/>
    </location>
</feature>
<dbReference type="Proteomes" id="UP001152755">
    <property type="component" value="Unassembled WGS sequence"/>
</dbReference>
<gene>
    <name evidence="4" type="ORF">NVS88_19030</name>
</gene>
<dbReference type="PANTHER" id="PTHR45625">
    <property type="entry name" value="PEPTIDYL-PROLYL CIS-TRANS ISOMERASE-RELATED"/>
    <property type="match status" value="1"/>
</dbReference>
<dbReference type="GO" id="GO:0003755">
    <property type="term" value="F:peptidyl-prolyl cis-trans isomerase activity"/>
    <property type="evidence" value="ECO:0007669"/>
    <property type="project" value="InterPro"/>
</dbReference>
<name>A0A9X4M4F7_9ACTN</name>
<sequence length="240" mass="24312">MRLPRAVTAGLLAVTAAATCAACTTSGTPATPTSLTCSYPTGTDAAARPAQKPSTADVSRTGTVAALVHTSAGEIPLTLDRDRAPCTVHSFVSLTEQTYFVDTPCHRLTAPPAAVFVLQCGDPTGTGAGGPGYVVPDELPLGLAPAAGGGSAGGDSTVVYPRGTVALANRAVPDSGGSQFFLVYRDTVLPRTYTVFGRVDPPGLPVLDRIAAGGEDDSNGPGDGRPRIPVQIRAIDIGRT</sequence>
<dbReference type="Gene3D" id="2.40.100.10">
    <property type="entry name" value="Cyclophilin-like"/>
    <property type="match status" value="1"/>
</dbReference>
<dbReference type="InterPro" id="IPR044666">
    <property type="entry name" value="Cyclophilin_A-like"/>
</dbReference>
<evidence type="ECO:0000313" key="5">
    <source>
        <dbReference type="Proteomes" id="UP001152755"/>
    </source>
</evidence>
<dbReference type="SUPFAM" id="SSF50891">
    <property type="entry name" value="Cyclophilin-like"/>
    <property type="match status" value="1"/>
</dbReference>
<organism evidence="4 5">
    <name type="scientific">Speluncibacter jeojiensis</name>
    <dbReference type="NCBI Taxonomy" id="2710754"/>
    <lineage>
        <taxon>Bacteria</taxon>
        <taxon>Bacillati</taxon>
        <taxon>Actinomycetota</taxon>
        <taxon>Actinomycetes</taxon>
        <taxon>Mycobacteriales</taxon>
        <taxon>Speluncibacteraceae</taxon>
        <taxon>Speluncibacter</taxon>
    </lineage>
</organism>
<reference evidence="4" key="1">
    <citation type="submission" date="2022-08" db="EMBL/GenBank/DDBJ databases">
        <title>Genome analysis of Corynebacteriales strain.</title>
        <authorList>
            <person name="Lee S.D."/>
        </authorList>
    </citation>
    <scope>NUCLEOTIDE SEQUENCE</scope>
    <source>
        <strain evidence="4">D3-21</strain>
    </source>
</reference>
<keyword evidence="2" id="KW-0732">Signal</keyword>
<dbReference type="PROSITE" id="PS50072">
    <property type="entry name" value="CSA_PPIASE_2"/>
    <property type="match status" value="1"/>
</dbReference>
<evidence type="ECO:0000256" key="1">
    <source>
        <dbReference type="ARBA" id="ARBA00002388"/>
    </source>
</evidence>
<dbReference type="PANTHER" id="PTHR45625:SF3">
    <property type="entry name" value="PEPTIDYL-PROLYL CIS-TRANS ISOMERASE B-RELATED"/>
    <property type="match status" value="1"/>
</dbReference>
<accession>A0A9X4M4F7</accession>
<feature type="signal peptide" evidence="2">
    <location>
        <begin position="1"/>
        <end position="21"/>
    </location>
</feature>
<dbReference type="InterPro" id="IPR002130">
    <property type="entry name" value="Cyclophilin-type_PPIase_dom"/>
</dbReference>
<dbReference type="EMBL" id="JANRHA010000015">
    <property type="protein sequence ID" value="MDG3016649.1"/>
    <property type="molecule type" value="Genomic_DNA"/>
</dbReference>
<comment type="caution">
    <text evidence="4">The sequence shown here is derived from an EMBL/GenBank/DDBJ whole genome shotgun (WGS) entry which is preliminary data.</text>
</comment>
<evidence type="ECO:0000256" key="2">
    <source>
        <dbReference type="SAM" id="SignalP"/>
    </source>
</evidence>
<keyword evidence="5" id="KW-1185">Reference proteome</keyword>
<proteinExistence type="predicted"/>
<evidence type="ECO:0000313" key="4">
    <source>
        <dbReference type="EMBL" id="MDG3016649.1"/>
    </source>
</evidence>
<dbReference type="RefSeq" id="WP_332520609.1">
    <property type="nucleotide sequence ID" value="NZ_JANRHA010000015.1"/>
</dbReference>
<dbReference type="InterPro" id="IPR029000">
    <property type="entry name" value="Cyclophilin-like_dom_sf"/>
</dbReference>